<accession>B6WWY2</accession>
<reference evidence="1 2" key="1">
    <citation type="submission" date="2008-10" db="EMBL/GenBank/DDBJ databases">
        <title>Draft genome sequence of Desulvovibrio piger (ATCC 29098).</title>
        <authorList>
            <person name="Sudarsanam P."/>
            <person name="Ley R."/>
            <person name="Guruge J."/>
            <person name="Turnbaugh P.J."/>
            <person name="Mahowald M."/>
            <person name="Liep D."/>
            <person name="Gordon J."/>
        </authorList>
    </citation>
    <scope>NUCLEOTIDE SEQUENCE [LARGE SCALE GENOMIC DNA]</scope>
    <source>
        <strain evidence="1 2">ATCC 29098</strain>
    </source>
</reference>
<dbReference type="EMBL" id="ABXU01000076">
    <property type="protein sequence ID" value="EEB32426.1"/>
    <property type="molecule type" value="Genomic_DNA"/>
</dbReference>
<protein>
    <submittedName>
        <fullName evidence="1">Uncharacterized protein</fullName>
    </submittedName>
</protein>
<evidence type="ECO:0000313" key="2">
    <source>
        <dbReference type="Proteomes" id="UP000003676"/>
    </source>
</evidence>
<name>B6WWY2_9BACT</name>
<evidence type="ECO:0000313" key="1">
    <source>
        <dbReference type="EMBL" id="EEB32426.1"/>
    </source>
</evidence>
<dbReference type="Proteomes" id="UP000003676">
    <property type="component" value="Unassembled WGS sequence"/>
</dbReference>
<dbReference type="HOGENOM" id="CLU_2584050_0_0_7"/>
<sequence length="80" mass="8716">MCQSHTGSLGWLVSLYAAAGRRARGRPPHGMTPSVRISSFFCKRGARWRSLLPLLFPAFAPLGGKTPAQGIPYCRQGVFL</sequence>
<organism evidence="1 2">
    <name type="scientific">Desulfovibrio piger ATCC 29098</name>
    <dbReference type="NCBI Taxonomy" id="411464"/>
    <lineage>
        <taxon>Bacteria</taxon>
        <taxon>Pseudomonadati</taxon>
        <taxon>Thermodesulfobacteriota</taxon>
        <taxon>Desulfovibrionia</taxon>
        <taxon>Desulfovibrionales</taxon>
        <taxon>Desulfovibrionaceae</taxon>
        <taxon>Desulfovibrio</taxon>
    </lineage>
</organism>
<reference evidence="1 2" key="2">
    <citation type="submission" date="2008-10" db="EMBL/GenBank/DDBJ databases">
        <authorList>
            <person name="Fulton L."/>
            <person name="Clifton S."/>
            <person name="Fulton B."/>
            <person name="Xu J."/>
            <person name="Minx P."/>
            <person name="Pepin K.H."/>
            <person name="Johnson M."/>
            <person name="Bhonagiri V."/>
            <person name="Nash W.E."/>
            <person name="Mardis E.R."/>
            <person name="Wilson R.K."/>
        </authorList>
    </citation>
    <scope>NUCLEOTIDE SEQUENCE [LARGE SCALE GENOMIC DNA]</scope>
    <source>
        <strain evidence="1 2">ATCC 29098</strain>
    </source>
</reference>
<gene>
    <name evidence="1" type="ORF">DESPIG_02604</name>
</gene>
<dbReference type="AlphaFoldDB" id="B6WWY2"/>
<proteinExistence type="predicted"/>
<comment type="caution">
    <text evidence="1">The sequence shown here is derived from an EMBL/GenBank/DDBJ whole genome shotgun (WGS) entry which is preliminary data.</text>
</comment>